<dbReference type="Proteomes" id="UP000037043">
    <property type="component" value="Unassembled WGS sequence"/>
</dbReference>
<dbReference type="RefSeq" id="WP_052220690.1">
    <property type="nucleotide sequence ID" value="NZ_LHUR01000013.1"/>
</dbReference>
<evidence type="ECO:0000313" key="12">
    <source>
        <dbReference type="Proteomes" id="UP000037043"/>
    </source>
</evidence>
<evidence type="ECO:0000259" key="10">
    <source>
        <dbReference type="Pfam" id="PF02911"/>
    </source>
</evidence>
<protein>
    <recommendedName>
        <fullName evidence="4 8">Methionyl-tRNA formyltransferase</fullName>
        <ecNumber evidence="3 8">2.1.2.9</ecNumber>
    </recommendedName>
</protein>
<evidence type="ECO:0000256" key="7">
    <source>
        <dbReference type="ARBA" id="ARBA00048558"/>
    </source>
</evidence>
<sequence length="309" mass="34645">MKIIFMGTPDFAVPSLQALIDNFGVEAVFTQPDKPKGRGKSLAMSPVKELALKYNIKVLQPHKLRKEEEAIESLRAIKPDFIVVVAYGQILSKEVLEIPKYACINLHASLLPKYRGAAPINWAIIKGEEKTGNTTMLMDVGLDTGDMLLKQEVNIHRDMTAGELHDILMNKGAELLVETINKMYEDKIVPEKQTETDTIYASMLNKEMAKINWDMSSKDIHNLIRGLNPWPVAYTNYNGVVMKIYKAEPISEEHKYMPGTIIDVSQKGIKVSCKDGAILVKEIQFPGKKVLTVEQYTRGNVIEKGTILT</sequence>
<comment type="similarity">
    <text evidence="2 8">Belongs to the Fmt family.</text>
</comment>
<evidence type="ECO:0000256" key="3">
    <source>
        <dbReference type="ARBA" id="ARBA00012261"/>
    </source>
</evidence>
<evidence type="ECO:0000256" key="4">
    <source>
        <dbReference type="ARBA" id="ARBA00016014"/>
    </source>
</evidence>
<dbReference type="InterPro" id="IPR011034">
    <property type="entry name" value="Formyl_transferase-like_C_sf"/>
</dbReference>
<dbReference type="InterPro" id="IPR041711">
    <property type="entry name" value="Met-tRNA-FMT_N"/>
</dbReference>
<feature type="domain" description="Formyl transferase N-terminal" evidence="9">
    <location>
        <begin position="1"/>
        <end position="180"/>
    </location>
</feature>
<keyword evidence="5 8" id="KW-0808">Transferase</keyword>
<dbReference type="InterPro" id="IPR036477">
    <property type="entry name" value="Formyl_transf_N_sf"/>
</dbReference>
<dbReference type="AlphaFoldDB" id="A0A0L6ZCI6"/>
<dbReference type="InterPro" id="IPR005794">
    <property type="entry name" value="Fmt"/>
</dbReference>
<feature type="binding site" evidence="8">
    <location>
        <begin position="109"/>
        <end position="112"/>
    </location>
    <ligand>
        <name>(6S)-5,6,7,8-tetrahydrofolate</name>
        <dbReference type="ChEBI" id="CHEBI:57453"/>
    </ligand>
</feature>
<dbReference type="Pfam" id="PF02911">
    <property type="entry name" value="Formyl_trans_C"/>
    <property type="match status" value="1"/>
</dbReference>
<comment type="caution">
    <text evidence="11">The sequence shown here is derived from an EMBL/GenBank/DDBJ whole genome shotgun (WGS) entry which is preliminary data.</text>
</comment>
<comment type="function">
    <text evidence="1 8">Attaches a formyl group to the free amino group of methionyl-tRNA(fMet). The formyl group appears to play a dual role in the initiator identity of N-formylmethionyl-tRNA by promoting its recognition by IF2 and preventing the misappropriation of this tRNA by the elongation apparatus.</text>
</comment>
<dbReference type="NCBIfam" id="TIGR00460">
    <property type="entry name" value="fmt"/>
    <property type="match status" value="1"/>
</dbReference>
<dbReference type="InterPro" id="IPR002376">
    <property type="entry name" value="Formyl_transf_N"/>
</dbReference>
<evidence type="ECO:0000256" key="5">
    <source>
        <dbReference type="ARBA" id="ARBA00022679"/>
    </source>
</evidence>
<evidence type="ECO:0000256" key="6">
    <source>
        <dbReference type="ARBA" id="ARBA00022917"/>
    </source>
</evidence>
<dbReference type="InterPro" id="IPR044135">
    <property type="entry name" value="Met-tRNA-FMT_C"/>
</dbReference>
<evidence type="ECO:0000313" key="11">
    <source>
        <dbReference type="EMBL" id="KOA20523.1"/>
    </source>
</evidence>
<feature type="domain" description="Formyl transferase C-terminal" evidence="10">
    <location>
        <begin position="204"/>
        <end position="300"/>
    </location>
</feature>
<dbReference type="SUPFAM" id="SSF50486">
    <property type="entry name" value="FMT C-terminal domain-like"/>
    <property type="match status" value="1"/>
</dbReference>
<accession>A0A0L6ZCI6</accession>
<dbReference type="CDD" id="cd08646">
    <property type="entry name" value="FMT_core_Met-tRNA-FMT_N"/>
    <property type="match status" value="1"/>
</dbReference>
<dbReference type="Pfam" id="PF00551">
    <property type="entry name" value="Formyl_trans_N"/>
    <property type="match status" value="1"/>
</dbReference>
<dbReference type="InterPro" id="IPR037022">
    <property type="entry name" value="Formyl_trans_C_sf"/>
</dbReference>
<dbReference type="PATRIC" id="fig|1121318.3.peg.1119"/>
<dbReference type="STRING" id="36844.SAMN04488501_108116"/>
<evidence type="ECO:0000256" key="8">
    <source>
        <dbReference type="HAMAP-Rule" id="MF_00182"/>
    </source>
</evidence>
<gene>
    <name evidence="8 11" type="primary">fmt</name>
    <name evidence="11" type="ORF">CLHOM_11110</name>
</gene>
<dbReference type="EMBL" id="LHUR01000013">
    <property type="protein sequence ID" value="KOA20523.1"/>
    <property type="molecule type" value="Genomic_DNA"/>
</dbReference>
<dbReference type="FunFam" id="3.40.50.12230:FF:000001">
    <property type="entry name" value="Methionyl-tRNA formyltransferase"/>
    <property type="match status" value="1"/>
</dbReference>
<name>A0A0L6ZCI6_9CLOT</name>
<dbReference type="Gene3D" id="3.10.25.10">
    <property type="entry name" value="Formyl transferase, C-terminal domain"/>
    <property type="match status" value="1"/>
</dbReference>
<evidence type="ECO:0000259" key="9">
    <source>
        <dbReference type="Pfam" id="PF00551"/>
    </source>
</evidence>
<keyword evidence="12" id="KW-1185">Reference proteome</keyword>
<dbReference type="GO" id="GO:0005829">
    <property type="term" value="C:cytosol"/>
    <property type="evidence" value="ECO:0007669"/>
    <property type="project" value="TreeGrafter"/>
</dbReference>
<dbReference type="GO" id="GO:0004479">
    <property type="term" value="F:methionyl-tRNA formyltransferase activity"/>
    <property type="evidence" value="ECO:0007669"/>
    <property type="project" value="UniProtKB-UniRule"/>
</dbReference>
<dbReference type="CDD" id="cd08704">
    <property type="entry name" value="Met_tRNA_FMT_C"/>
    <property type="match status" value="1"/>
</dbReference>
<comment type="catalytic activity">
    <reaction evidence="7 8">
        <text>L-methionyl-tRNA(fMet) + (6R)-10-formyltetrahydrofolate = N-formyl-L-methionyl-tRNA(fMet) + (6S)-5,6,7,8-tetrahydrofolate + H(+)</text>
        <dbReference type="Rhea" id="RHEA:24380"/>
        <dbReference type="Rhea" id="RHEA-COMP:9952"/>
        <dbReference type="Rhea" id="RHEA-COMP:9953"/>
        <dbReference type="ChEBI" id="CHEBI:15378"/>
        <dbReference type="ChEBI" id="CHEBI:57453"/>
        <dbReference type="ChEBI" id="CHEBI:78530"/>
        <dbReference type="ChEBI" id="CHEBI:78844"/>
        <dbReference type="ChEBI" id="CHEBI:195366"/>
        <dbReference type="EC" id="2.1.2.9"/>
    </reaction>
</comment>
<dbReference type="Gene3D" id="3.40.50.170">
    <property type="entry name" value="Formyl transferase, N-terminal domain"/>
    <property type="match status" value="1"/>
</dbReference>
<keyword evidence="6 8" id="KW-0648">Protein biosynthesis</keyword>
<reference evidence="12" key="1">
    <citation type="submission" date="2015-08" db="EMBL/GenBank/DDBJ databases">
        <title>Genome sequence of the strict anaerobe Clostridium homopropionicum LuHBu1 (DSM 5847T).</title>
        <authorList>
            <person name="Poehlein A."/>
            <person name="Beck M."/>
            <person name="Schiel-Bengelsdorf B."/>
            <person name="Bengelsdorf F.R."/>
            <person name="Daniel R."/>
            <person name="Duerre P."/>
        </authorList>
    </citation>
    <scope>NUCLEOTIDE SEQUENCE [LARGE SCALE GENOMIC DNA]</scope>
    <source>
        <strain evidence="12">DSM 5847</strain>
    </source>
</reference>
<dbReference type="InterPro" id="IPR005793">
    <property type="entry name" value="Formyl_trans_C"/>
</dbReference>
<dbReference type="SUPFAM" id="SSF53328">
    <property type="entry name" value="Formyltransferase"/>
    <property type="match status" value="1"/>
</dbReference>
<dbReference type="HAMAP" id="MF_00182">
    <property type="entry name" value="Formyl_trans"/>
    <property type="match status" value="1"/>
</dbReference>
<dbReference type="PROSITE" id="PS00373">
    <property type="entry name" value="GART"/>
    <property type="match status" value="1"/>
</dbReference>
<organism evidence="11 12">
    <name type="scientific">Clostridium homopropionicum DSM 5847</name>
    <dbReference type="NCBI Taxonomy" id="1121318"/>
    <lineage>
        <taxon>Bacteria</taxon>
        <taxon>Bacillati</taxon>
        <taxon>Bacillota</taxon>
        <taxon>Clostridia</taxon>
        <taxon>Eubacteriales</taxon>
        <taxon>Clostridiaceae</taxon>
        <taxon>Clostridium</taxon>
    </lineage>
</organism>
<dbReference type="PANTHER" id="PTHR11138">
    <property type="entry name" value="METHIONYL-TRNA FORMYLTRANSFERASE"/>
    <property type="match status" value="1"/>
</dbReference>
<evidence type="ECO:0000256" key="1">
    <source>
        <dbReference type="ARBA" id="ARBA00002606"/>
    </source>
</evidence>
<dbReference type="PANTHER" id="PTHR11138:SF5">
    <property type="entry name" value="METHIONYL-TRNA FORMYLTRANSFERASE, MITOCHONDRIAL"/>
    <property type="match status" value="1"/>
</dbReference>
<proteinExistence type="inferred from homology"/>
<dbReference type="InterPro" id="IPR001555">
    <property type="entry name" value="GART_AS"/>
</dbReference>
<dbReference type="EC" id="2.1.2.9" evidence="3 8"/>
<evidence type="ECO:0000256" key="2">
    <source>
        <dbReference type="ARBA" id="ARBA00010699"/>
    </source>
</evidence>